<feature type="compositionally biased region" description="Polar residues" evidence="4">
    <location>
        <begin position="250"/>
        <end position="267"/>
    </location>
</feature>
<dbReference type="Gene3D" id="2.30.30.1020">
    <property type="entry name" value="CCR4-NOT complex subunit 2/3/5, C-terminal domain"/>
    <property type="match status" value="1"/>
</dbReference>
<name>A0A0C2WDZ6_SERVB</name>
<comment type="similarity">
    <text evidence="1">Belongs to the CNOT2/3/5 family.</text>
</comment>
<evidence type="ECO:0000313" key="6">
    <source>
        <dbReference type="EMBL" id="KIM24658.1"/>
    </source>
</evidence>
<dbReference type="AlphaFoldDB" id="A0A0C2WDZ6"/>
<dbReference type="PANTHER" id="PTHR23326">
    <property type="entry name" value="CCR4 NOT-RELATED"/>
    <property type="match status" value="1"/>
</dbReference>
<dbReference type="GO" id="GO:0006355">
    <property type="term" value="P:regulation of DNA-templated transcription"/>
    <property type="evidence" value="ECO:0007669"/>
    <property type="project" value="InterPro"/>
</dbReference>
<dbReference type="InterPro" id="IPR040168">
    <property type="entry name" value="Not2/3/5"/>
</dbReference>
<dbReference type="EMBL" id="KN824321">
    <property type="protein sequence ID" value="KIM24658.1"/>
    <property type="molecule type" value="Genomic_DNA"/>
</dbReference>
<dbReference type="HOGENOM" id="CLU_028051_1_0_1"/>
<evidence type="ECO:0000256" key="3">
    <source>
        <dbReference type="ARBA" id="ARBA00023163"/>
    </source>
</evidence>
<keyword evidence="7" id="KW-1185">Reference proteome</keyword>
<dbReference type="OrthoDB" id="25391at2759"/>
<dbReference type="InterPro" id="IPR038635">
    <property type="entry name" value="CCR4-NOT_su2/3/5_C_sf"/>
</dbReference>
<feature type="compositionally biased region" description="Polar residues" evidence="4">
    <location>
        <begin position="199"/>
        <end position="225"/>
    </location>
</feature>
<feature type="compositionally biased region" description="Low complexity" evidence="4">
    <location>
        <begin position="166"/>
        <end position="175"/>
    </location>
</feature>
<feature type="region of interest" description="Disordered" evidence="4">
    <location>
        <begin position="455"/>
        <end position="516"/>
    </location>
</feature>
<evidence type="ECO:0000313" key="7">
    <source>
        <dbReference type="Proteomes" id="UP000054097"/>
    </source>
</evidence>
<feature type="compositionally biased region" description="Low complexity" evidence="4">
    <location>
        <begin position="45"/>
        <end position="60"/>
    </location>
</feature>
<evidence type="ECO:0000259" key="5">
    <source>
        <dbReference type="Pfam" id="PF04153"/>
    </source>
</evidence>
<feature type="compositionally biased region" description="Polar residues" evidence="4">
    <location>
        <begin position="31"/>
        <end position="44"/>
    </location>
</feature>
<proteinExistence type="inferred from homology"/>
<keyword evidence="3" id="KW-0804">Transcription</keyword>
<accession>A0A0C2WDZ6</accession>
<organism evidence="6 7">
    <name type="scientific">Serendipita vermifera MAFF 305830</name>
    <dbReference type="NCBI Taxonomy" id="933852"/>
    <lineage>
        <taxon>Eukaryota</taxon>
        <taxon>Fungi</taxon>
        <taxon>Dikarya</taxon>
        <taxon>Basidiomycota</taxon>
        <taxon>Agaricomycotina</taxon>
        <taxon>Agaricomycetes</taxon>
        <taxon>Sebacinales</taxon>
        <taxon>Serendipitaceae</taxon>
        <taxon>Serendipita</taxon>
    </lineage>
</organism>
<feature type="compositionally biased region" description="Low complexity" evidence="4">
    <location>
        <begin position="481"/>
        <end position="516"/>
    </location>
</feature>
<protein>
    <recommendedName>
        <fullName evidence="5">NOT2/NOT3/NOT5 C-terminal domain-containing protein</fullName>
    </recommendedName>
</protein>
<reference evidence="6 7" key="1">
    <citation type="submission" date="2014-04" db="EMBL/GenBank/DDBJ databases">
        <authorList>
            <consortium name="DOE Joint Genome Institute"/>
            <person name="Kuo A."/>
            <person name="Zuccaro A."/>
            <person name="Kohler A."/>
            <person name="Nagy L.G."/>
            <person name="Floudas D."/>
            <person name="Copeland A."/>
            <person name="Barry K.W."/>
            <person name="Cichocki N."/>
            <person name="Veneault-Fourrey C."/>
            <person name="LaButti K."/>
            <person name="Lindquist E.A."/>
            <person name="Lipzen A."/>
            <person name="Lundell T."/>
            <person name="Morin E."/>
            <person name="Murat C."/>
            <person name="Sun H."/>
            <person name="Tunlid A."/>
            <person name="Henrissat B."/>
            <person name="Grigoriev I.V."/>
            <person name="Hibbett D.S."/>
            <person name="Martin F."/>
            <person name="Nordberg H.P."/>
            <person name="Cantor M.N."/>
            <person name="Hua S.X."/>
        </authorList>
    </citation>
    <scope>NUCLEOTIDE SEQUENCE [LARGE SCALE GENOMIC DNA]</scope>
    <source>
        <strain evidence="6 7">MAFF 305830</strain>
    </source>
</reference>
<evidence type="ECO:0000256" key="2">
    <source>
        <dbReference type="ARBA" id="ARBA00023015"/>
    </source>
</evidence>
<evidence type="ECO:0000256" key="1">
    <source>
        <dbReference type="ARBA" id="ARBA00007682"/>
    </source>
</evidence>
<evidence type="ECO:0000256" key="4">
    <source>
        <dbReference type="SAM" id="MobiDB-lite"/>
    </source>
</evidence>
<dbReference type="GO" id="GO:0030015">
    <property type="term" value="C:CCR4-NOT core complex"/>
    <property type="evidence" value="ECO:0007669"/>
    <property type="project" value="InterPro"/>
</dbReference>
<feature type="compositionally biased region" description="Gly residues" evidence="4">
    <location>
        <begin position="84"/>
        <end position="98"/>
    </location>
</feature>
<keyword evidence="2" id="KW-0805">Transcription regulation</keyword>
<sequence>MAYSSSIPGHRTPNIVGAGPGQPTGPVSFLRPSQNAPYGFSNNISQSQGLQSSLQQSQSLASGVHAQPANDSQQLDLSDFPALGAGGGSATAGGGSGATGTTNAGNHVNSSYAAQAQHHSSSSQGANQAMGNGVTRDFTNPDDFPALGGQPTVHDSHLQSPMNGYQSQQQQQHSLQSVSLLRNNLLQPDDKRQAYGLKQNPQTPSSWSQHPSGQAAYTQPTNGVSQQQQQQQGTYQQQHQAQGGAGQIPQDDTQSLDPGSTANQNQLVQPHTPADQVLHSAADRWGLLALVRALRSQTDDALSSGQDLGLLGMELDNPGSLYPKFATPWADYASAAPATEPNYHLPSCYNVAPPPPNPKKAAQFSDETLFFTFYSMPRDAFQDLAAQELYNRGWRYHKAQRLWITTDGVVIPPGEASRQIEGATWCMIWDVDAWERQPRLMRIDVKDLELREITNAPSSGLSNSGSGMGAVGAERGISTGQGQISLQQQQQQQGQSGPSNAQQQQQQQQYAQAMQQQHLRI</sequence>
<dbReference type="Proteomes" id="UP000054097">
    <property type="component" value="Unassembled WGS sequence"/>
</dbReference>
<feature type="domain" description="NOT2/NOT3/NOT5 C-terminal" evidence="5">
    <location>
        <begin position="323"/>
        <end position="447"/>
    </location>
</feature>
<feature type="region of interest" description="Disordered" evidence="4">
    <location>
        <begin position="1"/>
        <end position="175"/>
    </location>
</feature>
<gene>
    <name evidence="6" type="ORF">M408DRAFT_331636</name>
</gene>
<dbReference type="InterPro" id="IPR007282">
    <property type="entry name" value="NOT2/3/5_C"/>
</dbReference>
<dbReference type="STRING" id="933852.A0A0C2WDZ6"/>
<reference evidence="7" key="2">
    <citation type="submission" date="2015-01" db="EMBL/GenBank/DDBJ databases">
        <title>Evolutionary Origins and Diversification of the Mycorrhizal Mutualists.</title>
        <authorList>
            <consortium name="DOE Joint Genome Institute"/>
            <consortium name="Mycorrhizal Genomics Consortium"/>
            <person name="Kohler A."/>
            <person name="Kuo A."/>
            <person name="Nagy L.G."/>
            <person name="Floudas D."/>
            <person name="Copeland A."/>
            <person name="Barry K.W."/>
            <person name="Cichocki N."/>
            <person name="Veneault-Fourrey C."/>
            <person name="LaButti K."/>
            <person name="Lindquist E.A."/>
            <person name="Lipzen A."/>
            <person name="Lundell T."/>
            <person name="Morin E."/>
            <person name="Murat C."/>
            <person name="Riley R."/>
            <person name="Ohm R."/>
            <person name="Sun H."/>
            <person name="Tunlid A."/>
            <person name="Henrissat B."/>
            <person name="Grigoriev I.V."/>
            <person name="Hibbett D.S."/>
            <person name="Martin F."/>
        </authorList>
    </citation>
    <scope>NUCLEOTIDE SEQUENCE [LARGE SCALE GENOMIC DNA]</scope>
    <source>
        <strain evidence="7">MAFF 305830</strain>
    </source>
</reference>
<dbReference type="Pfam" id="PF04153">
    <property type="entry name" value="NOT2_3_5_C"/>
    <property type="match status" value="1"/>
</dbReference>
<feature type="region of interest" description="Disordered" evidence="4">
    <location>
        <begin position="195"/>
        <end position="267"/>
    </location>
</feature>
<dbReference type="GO" id="GO:0000289">
    <property type="term" value="P:nuclear-transcribed mRNA poly(A) tail shortening"/>
    <property type="evidence" value="ECO:0007669"/>
    <property type="project" value="UniProtKB-ARBA"/>
</dbReference>
<feature type="compositionally biased region" description="Low complexity" evidence="4">
    <location>
        <begin position="226"/>
        <end position="242"/>
    </location>
</feature>
<feature type="compositionally biased region" description="Low complexity" evidence="4">
    <location>
        <begin position="99"/>
        <end position="129"/>
    </location>
</feature>